<dbReference type="PANTHER" id="PTHR43236">
    <property type="entry name" value="ANTITOXIN HIGA1"/>
    <property type="match status" value="1"/>
</dbReference>
<dbReference type="Gene3D" id="1.10.10.2910">
    <property type="match status" value="1"/>
</dbReference>
<proteinExistence type="predicted"/>
<reference evidence="2 3" key="1">
    <citation type="submission" date="2020-01" db="EMBL/GenBank/DDBJ databases">
        <title>Genome sequencing of strain KACC 21265.</title>
        <authorList>
            <person name="Heo J."/>
            <person name="Kim S.-J."/>
            <person name="Kim J.-S."/>
            <person name="Hong S.-B."/>
            <person name="Kwon S.-W."/>
        </authorList>
    </citation>
    <scope>NUCLEOTIDE SEQUENCE [LARGE SCALE GENOMIC DNA]</scope>
    <source>
        <strain evidence="2 3">KACC 21265</strain>
    </source>
</reference>
<sequence length="175" mass="18931">MELQSAYRQASPPCAISHSPAQAAQILLTRHWDKRFPVNVAAIIAAEGLNLVCRGILNDEGYGFSGYYNRAARTVEYNGNEAHVRQRFTMAHELGHYALGHSDAPRDTASSFVSDSTKPQERAANQFAAALLMPAAAVKVVIQAGTVKTSDELARIFGVSKVAMAYRVQNLGIAV</sequence>
<keyword evidence="3" id="KW-1185">Reference proteome</keyword>
<feature type="domain" description="IrrE N-terminal-like" evidence="1">
    <location>
        <begin position="67"/>
        <end position="168"/>
    </location>
</feature>
<protein>
    <submittedName>
        <fullName evidence="2">ImmA/IrrE family metallo-endopeptidase</fullName>
    </submittedName>
</protein>
<dbReference type="InterPro" id="IPR010359">
    <property type="entry name" value="IrrE_HExxH"/>
</dbReference>
<accession>A0A857J8W8</accession>
<name>A0A857J8W8_9BURK</name>
<evidence type="ECO:0000313" key="3">
    <source>
        <dbReference type="Proteomes" id="UP000464787"/>
    </source>
</evidence>
<evidence type="ECO:0000259" key="1">
    <source>
        <dbReference type="Pfam" id="PF06114"/>
    </source>
</evidence>
<organism evidence="2 3">
    <name type="scientific">Xylophilus rhododendri</name>
    <dbReference type="NCBI Taxonomy" id="2697032"/>
    <lineage>
        <taxon>Bacteria</taxon>
        <taxon>Pseudomonadati</taxon>
        <taxon>Pseudomonadota</taxon>
        <taxon>Betaproteobacteria</taxon>
        <taxon>Burkholderiales</taxon>
        <taxon>Xylophilus</taxon>
    </lineage>
</organism>
<dbReference type="AlphaFoldDB" id="A0A857J8W8"/>
<evidence type="ECO:0000313" key="2">
    <source>
        <dbReference type="EMBL" id="QHJ00425.1"/>
    </source>
</evidence>
<dbReference type="Proteomes" id="UP000464787">
    <property type="component" value="Chromosome"/>
</dbReference>
<dbReference type="KEGG" id="xyk:GT347_22070"/>
<gene>
    <name evidence="2" type="ORF">GT347_22070</name>
</gene>
<dbReference type="RefSeq" id="WP_160554235.1">
    <property type="nucleotide sequence ID" value="NZ_CP047650.1"/>
</dbReference>
<dbReference type="Pfam" id="PF06114">
    <property type="entry name" value="Peptidase_M78"/>
    <property type="match status" value="1"/>
</dbReference>
<dbReference type="EMBL" id="CP047650">
    <property type="protein sequence ID" value="QHJ00425.1"/>
    <property type="molecule type" value="Genomic_DNA"/>
</dbReference>
<dbReference type="PANTHER" id="PTHR43236:SF2">
    <property type="entry name" value="BLL0069 PROTEIN"/>
    <property type="match status" value="1"/>
</dbReference>
<dbReference type="InterPro" id="IPR052345">
    <property type="entry name" value="Rad_response_metalloprotease"/>
</dbReference>